<dbReference type="GO" id="GO:0005829">
    <property type="term" value="C:cytosol"/>
    <property type="evidence" value="ECO:0007669"/>
    <property type="project" value="TreeGrafter"/>
</dbReference>
<evidence type="ECO:0000256" key="5">
    <source>
        <dbReference type="ARBA" id="ARBA00022806"/>
    </source>
</evidence>
<dbReference type="GO" id="GO:0000724">
    <property type="term" value="P:double-strand break repair via homologous recombination"/>
    <property type="evidence" value="ECO:0007669"/>
    <property type="project" value="UniProtKB-UniRule"/>
</dbReference>
<evidence type="ECO:0000256" key="12">
    <source>
        <dbReference type="ARBA" id="ARBA00048988"/>
    </source>
</evidence>
<organism evidence="17 18">
    <name type="scientific">Aceticella autotrophica</name>
    <dbReference type="NCBI Taxonomy" id="2755338"/>
    <lineage>
        <taxon>Bacteria</taxon>
        <taxon>Bacillati</taxon>
        <taxon>Bacillota</taxon>
        <taxon>Clostridia</taxon>
        <taxon>Thermoanaerobacterales</taxon>
        <taxon>Thermoanaerobacteraceae</taxon>
        <taxon>Aceticella</taxon>
    </lineage>
</organism>
<dbReference type="InterPro" id="IPR011335">
    <property type="entry name" value="Restrct_endonuc-II-like"/>
</dbReference>
<dbReference type="Pfam" id="PF00580">
    <property type="entry name" value="UvrD-helicase"/>
    <property type="match status" value="1"/>
</dbReference>
<dbReference type="EMBL" id="CP060096">
    <property type="protein sequence ID" value="QSZ26912.1"/>
    <property type="molecule type" value="Genomic_DNA"/>
</dbReference>
<comment type="cofactor">
    <cofactor evidence="13">
        <name>Mg(2+)</name>
        <dbReference type="ChEBI" id="CHEBI:18420"/>
    </cofactor>
</comment>
<dbReference type="SUPFAM" id="SSF52540">
    <property type="entry name" value="P-loop containing nucleoside triphosphate hydrolases"/>
    <property type="match status" value="1"/>
</dbReference>
<evidence type="ECO:0000256" key="4">
    <source>
        <dbReference type="ARBA" id="ARBA00022801"/>
    </source>
</evidence>
<dbReference type="InterPro" id="IPR038726">
    <property type="entry name" value="PDDEXK_AddAB-type"/>
</dbReference>
<dbReference type="Gene3D" id="1.10.274.50">
    <property type="match status" value="1"/>
</dbReference>
<keyword evidence="8 13" id="KW-0238">DNA-binding</keyword>
<feature type="binding site" evidence="14">
    <location>
        <begin position="25"/>
        <end position="32"/>
    </location>
    <ligand>
        <name>ATP</name>
        <dbReference type="ChEBI" id="CHEBI:30616"/>
    </ligand>
</feature>
<protein>
    <recommendedName>
        <fullName evidence="13">ATP-dependent helicase/nuclease subunit A</fullName>
        <ecNumber evidence="13">3.1.-.-</ecNumber>
        <ecNumber evidence="13">5.6.2.4</ecNumber>
    </recommendedName>
    <alternativeName>
        <fullName evidence="13">ATP-dependent helicase/nuclease AddA</fullName>
    </alternativeName>
    <alternativeName>
        <fullName evidence="13">DNA 3'-5' helicase AddA</fullName>
    </alternativeName>
</protein>
<keyword evidence="2 13" id="KW-0547">Nucleotide-binding</keyword>
<dbReference type="GO" id="GO:0033202">
    <property type="term" value="C:DNA helicase complex"/>
    <property type="evidence" value="ECO:0007669"/>
    <property type="project" value="TreeGrafter"/>
</dbReference>
<comment type="catalytic activity">
    <reaction evidence="12 13">
        <text>ATP + H2O = ADP + phosphate + H(+)</text>
        <dbReference type="Rhea" id="RHEA:13065"/>
        <dbReference type="ChEBI" id="CHEBI:15377"/>
        <dbReference type="ChEBI" id="CHEBI:15378"/>
        <dbReference type="ChEBI" id="CHEBI:30616"/>
        <dbReference type="ChEBI" id="CHEBI:43474"/>
        <dbReference type="ChEBI" id="CHEBI:456216"/>
        <dbReference type="EC" id="5.6.2.4"/>
    </reaction>
</comment>
<accession>A0A975AUY1</accession>
<dbReference type="GO" id="GO:0043138">
    <property type="term" value="F:3'-5' DNA helicase activity"/>
    <property type="evidence" value="ECO:0007669"/>
    <property type="project" value="UniProtKB-UniRule"/>
</dbReference>
<keyword evidence="10 13" id="KW-0413">Isomerase</keyword>
<dbReference type="HAMAP" id="MF_01451">
    <property type="entry name" value="AddA"/>
    <property type="match status" value="1"/>
</dbReference>
<dbReference type="KEGG" id="aaut:ACETAC_08520"/>
<evidence type="ECO:0000256" key="7">
    <source>
        <dbReference type="ARBA" id="ARBA00022840"/>
    </source>
</evidence>
<proteinExistence type="inferred from homology"/>
<comment type="catalytic activity">
    <reaction evidence="11 13">
        <text>Couples ATP hydrolysis with the unwinding of duplex DNA by translocating in the 3'-5' direction.</text>
        <dbReference type="EC" id="5.6.2.4"/>
    </reaction>
</comment>
<dbReference type="PANTHER" id="PTHR11070">
    <property type="entry name" value="UVRD / RECB / PCRA DNA HELICASE FAMILY MEMBER"/>
    <property type="match status" value="1"/>
</dbReference>
<comment type="function">
    <text evidence="13">The heterodimer acts as both an ATP-dependent DNA helicase and an ATP-dependent, dual-direction single-stranded exonuclease. Recognizes the chi site generating a DNA molecule suitable for the initiation of homologous recombination. The AddA nuclease domain is required for chi fragment generation; this subunit has the helicase and 3' -&gt; 5' nuclease activities.</text>
</comment>
<dbReference type="Pfam" id="PF13361">
    <property type="entry name" value="UvrD_C"/>
    <property type="match status" value="1"/>
</dbReference>
<evidence type="ECO:0000313" key="18">
    <source>
        <dbReference type="Proteomes" id="UP000671913"/>
    </source>
</evidence>
<reference evidence="17" key="1">
    <citation type="submission" date="2020-08" db="EMBL/GenBank/DDBJ databases">
        <title>Genomic insights into the carbon and energy metabolism of the first obligate autotrophic acetogenic bacterium Aceticella autotrophica gen. nov., sp. nov.</title>
        <authorList>
            <person name="Toshchakov S.V."/>
            <person name="Elcheninov A.G."/>
            <person name="Kublanov I.V."/>
            <person name="Frolov E.N."/>
            <person name="Lebedinsky A.V."/>
        </authorList>
    </citation>
    <scope>NUCLEOTIDE SEQUENCE</scope>
    <source>
        <strain evidence="17">3443-3Ac</strain>
    </source>
</reference>
<dbReference type="Gene3D" id="3.90.320.10">
    <property type="match status" value="1"/>
</dbReference>
<dbReference type="PROSITE" id="PS51198">
    <property type="entry name" value="UVRD_HELICASE_ATP_BIND"/>
    <property type="match status" value="1"/>
</dbReference>
<dbReference type="PROSITE" id="PS51217">
    <property type="entry name" value="UVRD_HELICASE_CTER"/>
    <property type="match status" value="1"/>
</dbReference>
<keyword evidence="1 13" id="KW-0540">Nuclease</keyword>
<dbReference type="Pfam" id="PF12705">
    <property type="entry name" value="PDDEXK_1"/>
    <property type="match status" value="1"/>
</dbReference>
<dbReference type="Proteomes" id="UP000671913">
    <property type="component" value="Chromosome"/>
</dbReference>
<keyword evidence="7 13" id="KW-0067">ATP-binding</keyword>
<dbReference type="InterPro" id="IPR011604">
    <property type="entry name" value="PDDEXK-like_dom_sf"/>
</dbReference>
<evidence type="ECO:0000256" key="13">
    <source>
        <dbReference type="HAMAP-Rule" id="MF_01451"/>
    </source>
</evidence>
<dbReference type="Gene3D" id="3.40.50.300">
    <property type="entry name" value="P-loop containing nucleotide triphosphate hydrolases"/>
    <property type="match status" value="4"/>
</dbReference>
<dbReference type="GO" id="GO:0003690">
    <property type="term" value="F:double-stranded DNA binding"/>
    <property type="evidence" value="ECO:0007669"/>
    <property type="project" value="UniProtKB-UniRule"/>
</dbReference>
<evidence type="ECO:0000256" key="9">
    <source>
        <dbReference type="ARBA" id="ARBA00023204"/>
    </source>
</evidence>
<evidence type="ECO:0000256" key="3">
    <source>
        <dbReference type="ARBA" id="ARBA00022763"/>
    </source>
</evidence>
<keyword evidence="9 13" id="KW-0234">DNA repair</keyword>
<keyword evidence="18" id="KW-1185">Reference proteome</keyword>
<dbReference type="EC" id="5.6.2.4" evidence="13"/>
<evidence type="ECO:0000256" key="14">
    <source>
        <dbReference type="PROSITE-ProRule" id="PRU00560"/>
    </source>
</evidence>
<dbReference type="EC" id="3.1.-.-" evidence="13"/>
<evidence type="ECO:0000256" key="1">
    <source>
        <dbReference type="ARBA" id="ARBA00022722"/>
    </source>
</evidence>
<dbReference type="FunFam" id="3.40.50.300:FF:001236">
    <property type="entry name" value="ATP-dependent helicase/nuclease subunit A"/>
    <property type="match status" value="1"/>
</dbReference>
<feature type="domain" description="UvrD-like helicase C-terminal" evidence="16">
    <location>
        <begin position="513"/>
        <end position="802"/>
    </location>
</feature>
<dbReference type="InterPro" id="IPR014016">
    <property type="entry name" value="UvrD-like_ATP-bd"/>
</dbReference>
<dbReference type="InterPro" id="IPR000212">
    <property type="entry name" value="DNA_helicase_UvrD/REP"/>
</dbReference>
<evidence type="ECO:0000259" key="15">
    <source>
        <dbReference type="PROSITE" id="PS51198"/>
    </source>
</evidence>
<sequence length="1222" mass="142022">MNVAKWTKEQGDAINSRNSSLLVSAAAGAGKTAVLVERIIKRITDIKNPVDIDKLLVVTFTDAAASELRERIGNVISDVLIKNPENKRIEAQLKLLCRANISTIHSFCLEVIRNNFHMTDIDPYFRIADDIETDLIKQEAMEELLEEWYDKDNNWDFIILVESYGGSRGDSKLKEIIFDLYNFAKSMPFPEEWLRDKIKKFNIDDNFDFGKSEWGNCLIKGIKIELTGYKNAIEKAISIIVSSDGLLPYLDNYDEELEIIENLIKCTEKSWESLCYAFNNINFKNLKSCKKDADIVAKETVTKIRNEVKTGINKIKEEIFSYTREEIKKEIKSLYPLMKTLCSLVVDFDKKYSMLKKGKNIMDFNDIEHYALNILLRRNEKGDTESTEVAKIYRSKFEEILIDEYQDSNIIQEVILNSISKDNNIFMVGDVKQSIYRFRQAKPELFLEKYKSYSYDQNSEKRKILLNDNFRSRKEIIDSINYIFKNIMSKEIGELDYNDEEMLNYSADFPEIEEEVKTELHIIENKAYTKNEEVSSEEDDSEDEPIENIRLEAKMVAKRIKQLISPDENGLRLKVYDKNIQGLRALKYRDIVILLRSVSDRAPIFLEELSKSDIPAYADAGLGYFETPEIKMIISLLQVIDNPMQDIPLIAVLNSPIFEFTPDDLVDVRLEDVEGAFYRALLRASLKNDVIGKKAKHVIECIEKWREKALNMPIDELIRYLYEETGYYGYVGTMEEGTIRQANLRILLIRAKEYEDTSFKGLFNFINYINKLKYHEEDMASAKVLGENENVVRIMSVHKSKGLEFPVVFVSDIGKKFNLKDLKKPVLFHYDLGFGPEFVDCKKRIFHSSIVKEAVKKQILYDTLSEEMRILYVALTRCRERLIITGSSNDVEKDVARWGRYAIGGKLSIYNTLRAKNYLDWICPVILKHKDGKALREYLQGNIDLIDDTSKWEVRVWQREFIINDEKAVNEDIQNILDELKGIKNARSKFADEVDRRLQYKYPFEKSTVLPAKLTVTEVKKLLNDDMSTFLIKSSHLKKPAFLDEKKDFSAAEKGTFLHLVMQKLDFSKVKTENNIKEQIELMVRSGILAESQAKTVDTGKILAFLCTPVGIRMKNAEKLYREIPFLTKIKATEIYKDLTSEYENEYILLQGKIDCYFEEDGGLVLIDYKTDYVTKDNLDSLKNEYKIQIELYSKSLEYITGKKVKERYIYFFSTWIDAVKM</sequence>
<comment type="similarity">
    <text evidence="13">Belongs to the helicase family. AddA subfamily.</text>
</comment>
<evidence type="ECO:0000256" key="6">
    <source>
        <dbReference type="ARBA" id="ARBA00022839"/>
    </source>
</evidence>
<keyword evidence="5 13" id="KW-0347">Helicase</keyword>
<dbReference type="GO" id="GO:0008408">
    <property type="term" value="F:3'-5' exonuclease activity"/>
    <property type="evidence" value="ECO:0007669"/>
    <property type="project" value="UniProtKB-UniRule"/>
</dbReference>
<evidence type="ECO:0000313" key="17">
    <source>
        <dbReference type="EMBL" id="QSZ26912.1"/>
    </source>
</evidence>
<comment type="subunit">
    <text evidence="13">Heterodimer of AddA and AddB/RexB.</text>
</comment>
<dbReference type="GO" id="GO:0005524">
    <property type="term" value="F:ATP binding"/>
    <property type="evidence" value="ECO:0007669"/>
    <property type="project" value="UniProtKB-UniRule"/>
</dbReference>
<dbReference type="NCBIfam" id="TIGR02785">
    <property type="entry name" value="addA_Gpos"/>
    <property type="match status" value="1"/>
</dbReference>
<evidence type="ECO:0000256" key="2">
    <source>
        <dbReference type="ARBA" id="ARBA00022741"/>
    </source>
</evidence>
<keyword evidence="6 13" id="KW-0269">Exonuclease</keyword>
<evidence type="ECO:0000256" key="11">
    <source>
        <dbReference type="ARBA" id="ARBA00034617"/>
    </source>
</evidence>
<dbReference type="SUPFAM" id="SSF52980">
    <property type="entry name" value="Restriction endonuclease-like"/>
    <property type="match status" value="1"/>
</dbReference>
<name>A0A975AUY1_9THEO</name>
<dbReference type="InterPro" id="IPR027417">
    <property type="entry name" value="P-loop_NTPase"/>
</dbReference>
<gene>
    <name evidence="13 17" type="primary">addA</name>
    <name evidence="17" type="ORF">ACETAC_08520</name>
</gene>
<keyword evidence="3 13" id="KW-0227">DNA damage</keyword>
<dbReference type="RefSeq" id="WP_284679600.1">
    <property type="nucleotide sequence ID" value="NZ_CP060096.1"/>
</dbReference>
<evidence type="ECO:0000259" key="16">
    <source>
        <dbReference type="PROSITE" id="PS51217"/>
    </source>
</evidence>
<feature type="domain" description="UvrD-like helicase ATP-binding" evidence="15">
    <location>
        <begin position="4"/>
        <end position="473"/>
    </location>
</feature>
<dbReference type="PANTHER" id="PTHR11070:SF48">
    <property type="entry name" value="ATP-DEPENDENT HELICASE_NUCLEASE SUBUNIT A"/>
    <property type="match status" value="1"/>
</dbReference>
<evidence type="ECO:0000256" key="8">
    <source>
        <dbReference type="ARBA" id="ARBA00023125"/>
    </source>
</evidence>
<dbReference type="AlphaFoldDB" id="A0A975AUY1"/>
<evidence type="ECO:0000256" key="10">
    <source>
        <dbReference type="ARBA" id="ARBA00023235"/>
    </source>
</evidence>
<dbReference type="InterPro" id="IPR014017">
    <property type="entry name" value="DNA_helicase_UvrD-like_C"/>
</dbReference>
<dbReference type="InterPro" id="IPR014152">
    <property type="entry name" value="AddA"/>
</dbReference>
<keyword evidence="4 13" id="KW-0378">Hydrolase</keyword>